<gene>
    <name evidence="2" type="ORF">J437_LFUL002538</name>
</gene>
<dbReference type="EMBL" id="KZ312451">
    <property type="protein sequence ID" value="KAG8240395.1"/>
    <property type="molecule type" value="Genomic_DNA"/>
</dbReference>
<evidence type="ECO:0000313" key="2">
    <source>
        <dbReference type="EMBL" id="KAG8240395.1"/>
    </source>
</evidence>
<evidence type="ECO:0000256" key="1">
    <source>
        <dbReference type="SAM" id="MobiDB-lite"/>
    </source>
</evidence>
<feature type="region of interest" description="Disordered" evidence="1">
    <location>
        <begin position="104"/>
        <end position="144"/>
    </location>
</feature>
<comment type="caution">
    <text evidence="2">The sequence shown here is derived from an EMBL/GenBank/DDBJ whole genome shotgun (WGS) entry which is preliminary data.</text>
</comment>
<keyword evidence="3" id="KW-1185">Reference proteome</keyword>
<proteinExistence type="predicted"/>
<organism evidence="2 3">
    <name type="scientific">Ladona fulva</name>
    <name type="common">Scarce chaser dragonfly</name>
    <name type="synonym">Libellula fulva</name>
    <dbReference type="NCBI Taxonomy" id="123851"/>
    <lineage>
        <taxon>Eukaryota</taxon>
        <taxon>Metazoa</taxon>
        <taxon>Ecdysozoa</taxon>
        <taxon>Arthropoda</taxon>
        <taxon>Hexapoda</taxon>
        <taxon>Insecta</taxon>
        <taxon>Pterygota</taxon>
        <taxon>Palaeoptera</taxon>
        <taxon>Odonata</taxon>
        <taxon>Epiprocta</taxon>
        <taxon>Anisoptera</taxon>
        <taxon>Libelluloidea</taxon>
        <taxon>Libellulidae</taxon>
        <taxon>Ladona</taxon>
    </lineage>
</organism>
<accession>A0A8K0P8V0</accession>
<sequence length="280" mass="31551">MKNVSTLITKTTIPTEAQKGLLPWAAVPPRLYGLPKIHKPGVLLRPIISAIDTPTYHLYKFLSKILTPHVGKCLRNMKNSKEFVQMLQQFHLLPGELLALMSDDTGPENWSTSDQKKNGCRCSLSEDKVDDEDGDKSDEETTEVGANSVMCCDTNLTAYDADKKEVKVGRGSKHDVNKEKDKTVSHKKRTQSETSGGHKEGETALTICASTNLSSHRISSNAQYGIPWYCREAWRDKEWPFYRVNGNVDIDPTMMEHICQIKTSEILEHHLDHQIQDVLC</sequence>
<feature type="region of interest" description="Disordered" evidence="1">
    <location>
        <begin position="167"/>
        <end position="199"/>
    </location>
</feature>
<name>A0A8K0P8V0_LADFU</name>
<protein>
    <submittedName>
        <fullName evidence="2">Uncharacterized protein</fullName>
    </submittedName>
</protein>
<dbReference type="AlphaFoldDB" id="A0A8K0P8V0"/>
<reference evidence="2" key="2">
    <citation type="submission" date="2017-10" db="EMBL/GenBank/DDBJ databases">
        <title>Ladona fulva Genome sequencing and assembly.</title>
        <authorList>
            <person name="Murali S."/>
            <person name="Richards S."/>
            <person name="Bandaranaike D."/>
            <person name="Bellair M."/>
            <person name="Blankenburg K."/>
            <person name="Chao H."/>
            <person name="Dinh H."/>
            <person name="Doddapaneni H."/>
            <person name="Dugan-Rocha S."/>
            <person name="Elkadiri S."/>
            <person name="Gnanaolivu R."/>
            <person name="Hernandez B."/>
            <person name="Skinner E."/>
            <person name="Javaid M."/>
            <person name="Lee S."/>
            <person name="Li M."/>
            <person name="Ming W."/>
            <person name="Munidasa M."/>
            <person name="Muniz J."/>
            <person name="Nguyen L."/>
            <person name="Hughes D."/>
            <person name="Osuji N."/>
            <person name="Pu L.-L."/>
            <person name="Puazo M."/>
            <person name="Qu C."/>
            <person name="Quiroz J."/>
            <person name="Raj R."/>
            <person name="Weissenberger G."/>
            <person name="Xin Y."/>
            <person name="Zou X."/>
            <person name="Han Y."/>
            <person name="Worley K."/>
            <person name="Muzny D."/>
            <person name="Gibbs R."/>
        </authorList>
    </citation>
    <scope>NUCLEOTIDE SEQUENCE</scope>
    <source>
        <strain evidence="2">Sampled in the wild</strain>
    </source>
</reference>
<reference evidence="2" key="1">
    <citation type="submission" date="2013-04" db="EMBL/GenBank/DDBJ databases">
        <authorList>
            <person name="Qu J."/>
            <person name="Murali S.C."/>
            <person name="Bandaranaike D."/>
            <person name="Bellair M."/>
            <person name="Blankenburg K."/>
            <person name="Chao H."/>
            <person name="Dinh H."/>
            <person name="Doddapaneni H."/>
            <person name="Downs B."/>
            <person name="Dugan-Rocha S."/>
            <person name="Elkadiri S."/>
            <person name="Gnanaolivu R.D."/>
            <person name="Hernandez B."/>
            <person name="Javaid M."/>
            <person name="Jayaseelan J.C."/>
            <person name="Lee S."/>
            <person name="Li M."/>
            <person name="Ming W."/>
            <person name="Munidasa M."/>
            <person name="Muniz J."/>
            <person name="Nguyen L."/>
            <person name="Ongeri F."/>
            <person name="Osuji N."/>
            <person name="Pu L.-L."/>
            <person name="Puazo M."/>
            <person name="Qu C."/>
            <person name="Quiroz J."/>
            <person name="Raj R."/>
            <person name="Weissenberger G."/>
            <person name="Xin Y."/>
            <person name="Zou X."/>
            <person name="Han Y."/>
            <person name="Richards S."/>
            <person name="Worley K."/>
            <person name="Muzny D."/>
            <person name="Gibbs R."/>
        </authorList>
    </citation>
    <scope>NUCLEOTIDE SEQUENCE</scope>
    <source>
        <strain evidence="2">Sampled in the wild</strain>
    </source>
</reference>
<feature type="compositionally biased region" description="Basic and acidic residues" evidence="1">
    <location>
        <begin position="167"/>
        <end position="184"/>
    </location>
</feature>
<evidence type="ECO:0000313" key="3">
    <source>
        <dbReference type="Proteomes" id="UP000792457"/>
    </source>
</evidence>
<feature type="compositionally biased region" description="Acidic residues" evidence="1">
    <location>
        <begin position="128"/>
        <end position="142"/>
    </location>
</feature>
<dbReference type="Proteomes" id="UP000792457">
    <property type="component" value="Unassembled WGS sequence"/>
</dbReference>